<name>A0A1G7LZ72_9DEIN</name>
<accession>A0A1G7LZ72</accession>
<dbReference type="SMART" id="SM00966">
    <property type="entry name" value="SpoVT_AbrB"/>
    <property type="match status" value="1"/>
</dbReference>
<evidence type="ECO:0000259" key="2">
    <source>
        <dbReference type="PROSITE" id="PS51740"/>
    </source>
</evidence>
<reference evidence="4" key="1">
    <citation type="submission" date="2016-10" db="EMBL/GenBank/DDBJ databases">
        <authorList>
            <person name="Varghese N."/>
            <person name="Submissions S."/>
        </authorList>
    </citation>
    <scope>NUCLEOTIDE SEQUENCE [LARGE SCALE GENOMIC DNA]</scope>
    <source>
        <strain evidence="4">CGMCC 1.6992</strain>
    </source>
</reference>
<dbReference type="Proteomes" id="UP000199446">
    <property type="component" value="Unassembled WGS sequence"/>
</dbReference>
<dbReference type="OrthoDB" id="9811597at2"/>
<gene>
    <name evidence="3" type="ORF">SAMN04488243_1881</name>
</gene>
<dbReference type="SUPFAM" id="SSF89447">
    <property type="entry name" value="AbrB/MazE/MraZ-like"/>
    <property type="match status" value="1"/>
</dbReference>
<evidence type="ECO:0000313" key="3">
    <source>
        <dbReference type="EMBL" id="SDF54878.1"/>
    </source>
</evidence>
<keyword evidence="1" id="KW-0238">DNA-binding</keyword>
<sequence length="80" mass="8919">MELAKLSRKGQLSIPKRLLKALGVEGEAYFLVELAPEGGLLLRPAGVYPLEVYTEERLQELLAEDILTEEERARLAALAR</sequence>
<dbReference type="GO" id="GO:0003677">
    <property type="term" value="F:DNA binding"/>
    <property type="evidence" value="ECO:0007669"/>
    <property type="project" value="UniProtKB-UniRule"/>
</dbReference>
<dbReference type="RefSeq" id="WP_093008762.1">
    <property type="nucleotide sequence ID" value="NZ_FNBC01000088.1"/>
</dbReference>
<dbReference type="PROSITE" id="PS51740">
    <property type="entry name" value="SPOVT_ABRB"/>
    <property type="match status" value="1"/>
</dbReference>
<proteinExistence type="predicted"/>
<keyword evidence="4" id="KW-1185">Reference proteome</keyword>
<evidence type="ECO:0000256" key="1">
    <source>
        <dbReference type="PROSITE-ProRule" id="PRU01076"/>
    </source>
</evidence>
<dbReference type="AlphaFoldDB" id="A0A1G7LZ72"/>
<dbReference type="InterPro" id="IPR037914">
    <property type="entry name" value="SpoVT-AbrB_sf"/>
</dbReference>
<dbReference type="InterPro" id="IPR007159">
    <property type="entry name" value="SpoVT-AbrB_dom"/>
</dbReference>
<evidence type="ECO:0000313" key="4">
    <source>
        <dbReference type="Proteomes" id="UP000199446"/>
    </source>
</evidence>
<dbReference type="EMBL" id="FNBC01000088">
    <property type="protein sequence ID" value="SDF54878.1"/>
    <property type="molecule type" value="Genomic_DNA"/>
</dbReference>
<feature type="domain" description="SpoVT-AbrB" evidence="2">
    <location>
        <begin position="1"/>
        <end position="47"/>
    </location>
</feature>
<protein>
    <recommendedName>
        <fullName evidence="2">SpoVT-AbrB domain-containing protein</fullName>
    </recommendedName>
</protein>
<organism evidence="3 4">
    <name type="scientific">Thermus arciformis</name>
    <dbReference type="NCBI Taxonomy" id="482827"/>
    <lineage>
        <taxon>Bacteria</taxon>
        <taxon>Thermotogati</taxon>
        <taxon>Deinococcota</taxon>
        <taxon>Deinococci</taxon>
        <taxon>Thermales</taxon>
        <taxon>Thermaceae</taxon>
        <taxon>Thermus</taxon>
    </lineage>
</organism>